<evidence type="ECO:0000313" key="3">
    <source>
        <dbReference type="Proteomes" id="UP000286746"/>
    </source>
</evidence>
<gene>
    <name evidence="2" type="ORF">GKJPGBOP_07701</name>
</gene>
<dbReference type="InterPro" id="IPR052897">
    <property type="entry name" value="Sec-Metab_Biosynth_Hydrolase"/>
</dbReference>
<comment type="caution">
    <text evidence="2">The sequence shown here is derived from an EMBL/GenBank/DDBJ whole genome shotgun (WGS) entry which is preliminary data.</text>
</comment>
<keyword evidence="3" id="KW-1185">Reference proteome</keyword>
<accession>A0A401WF14</accession>
<dbReference type="PANTHER" id="PTHR37017:SF11">
    <property type="entry name" value="ESTERASE_LIPASE_THIOESTERASE DOMAIN-CONTAINING PROTEIN"/>
    <property type="match status" value="1"/>
</dbReference>
<dbReference type="InterPro" id="IPR029058">
    <property type="entry name" value="AB_hydrolase_fold"/>
</dbReference>
<name>A0A401WF14_STREY</name>
<dbReference type="GO" id="GO:0016787">
    <property type="term" value="F:hydrolase activity"/>
    <property type="evidence" value="ECO:0007669"/>
    <property type="project" value="UniProtKB-KW"/>
</dbReference>
<dbReference type="PANTHER" id="PTHR37017">
    <property type="entry name" value="AB HYDROLASE-1 DOMAIN-CONTAINING PROTEIN-RELATED"/>
    <property type="match status" value="1"/>
</dbReference>
<sequence length="226" mass="24444">MASEKCFVLIPGAGGVPWHWHRVAAELRRHGHNVVAVDLPNDDPAAGLAEYADAVVRAARGRTGVVLVAHSLGGFTAPLVCGRIPVERMVLVAAMPPAPGEAPGAWWANTGHAAALAERERLDGGPPDEDALFYHDVPPELAAEARSRERAQSGGPFGRPWPLSHWPRTPTSFLLCRDDRFLPAAWLRGLVRERLGIEPEEMDGGHVPLLSRPRELAERVMRLSGG</sequence>
<dbReference type="InterPro" id="IPR000073">
    <property type="entry name" value="AB_hydrolase_1"/>
</dbReference>
<dbReference type="EMBL" id="BHZD01000001">
    <property type="protein sequence ID" value="GCD47907.1"/>
    <property type="molecule type" value="Genomic_DNA"/>
</dbReference>
<dbReference type="SUPFAM" id="SSF53474">
    <property type="entry name" value="alpha/beta-Hydrolases"/>
    <property type="match status" value="1"/>
</dbReference>
<feature type="domain" description="AB hydrolase-1" evidence="1">
    <location>
        <begin position="7"/>
        <end position="218"/>
    </location>
</feature>
<evidence type="ECO:0000313" key="2">
    <source>
        <dbReference type="EMBL" id="GCD47907.1"/>
    </source>
</evidence>
<dbReference type="Proteomes" id="UP000286746">
    <property type="component" value="Unassembled WGS sequence"/>
</dbReference>
<dbReference type="RefSeq" id="WP_125057921.1">
    <property type="nucleotide sequence ID" value="NZ_BHZD01000001.1"/>
</dbReference>
<protein>
    <submittedName>
        <fullName evidence="2">Alpha/beta hydrolase</fullName>
    </submittedName>
</protein>
<organism evidence="2 3">
    <name type="scientific">Streptomyces paromomycinus</name>
    <name type="common">Streptomyces rimosus subsp. paromomycinus</name>
    <dbReference type="NCBI Taxonomy" id="92743"/>
    <lineage>
        <taxon>Bacteria</taxon>
        <taxon>Bacillati</taxon>
        <taxon>Actinomycetota</taxon>
        <taxon>Actinomycetes</taxon>
        <taxon>Kitasatosporales</taxon>
        <taxon>Streptomycetaceae</taxon>
        <taxon>Streptomyces</taxon>
    </lineage>
</organism>
<dbReference type="Gene3D" id="3.40.50.1820">
    <property type="entry name" value="alpha/beta hydrolase"/>
    <property type="match status" value="1"/>
</dbReference>
<reference evidence="2 3" key="1">
    <citation type="submission" date="2018-11" db="EMBL/GenBank/DDBJ databases">
        <title>Whole genome sequence of Streptomyces paromomycinus NBRC 15454(T).</title>
        <authorList>
            <person name="Komaki H."/>
            <person name="Tamura T."/>
        </authorList>
    </citation>
    <scope>NUCLEOTIDE SEQUENCE [LARGE SCALE GENOMIC DNA]</scope>
    <source>
        <strain evidence="2 3">NBRC 15454</strain>
    </source>
</reference>
<dbReference type="Pfam" id="PF12697">
    <property type="entry name" value="Abhydrolase_6"/>
    <property type="match status" value="1"/>
</dbReference>
<keyword evidence="2" id="KW-0378">Hydrolase</keyword>
<evidence type="ECO:0000259" key="1">
    <source>
        <dbReference type="Pfam" id="PF12697"/>
    </source>
</evidence>
<proteinExistence type="predicted"/>
<dbReference type="AlphaFoldDB" id="A0A401WF14"/>